<keyword evidence="2" id="KW-1185">Reference proteome</keyword>
<dbReference type="Proteomes" id="UP000664601">
    <property type="component" value="Unassembled WGS sequence"/>
</dbReference>
<sequence length="178" mass="21085">MEMQAVLDFWFKESTPEQWFTKDEAFDETIRERFGELHGKVAQGEKASWRETIQGRLAEIIVLDQFSRNLFRNDPRSFAYDGMALVLAQEALANELDQLTVQERSFLYMPFMHSESLLIHQQALKLFSEEGMEENLDFEKRHQEIIQRFGRYPHRNSVLQRVSTEEELLFLTEPNSSF</sequence>
<dbReference type="Gene3D" id="1.20.58.320">
    <property type="entry name" value="TPR-like"/>
    <property type="match status" value="1"/>
</dbReference>
<dbReference type="SUPFAM" id="SSF48452">
    <property type="entry name" value="TPR-like"/>
    <property type="match status" value="1"/>
</dbReference>
<organism evidence="1 2">
    <name type="scientific">Candidatus Enterococcus moelleringii</name>
    <dbReference type="NCBI Taxonomy" id="2815325"/>
    <lineage>
        <taxon>Bacteria</taxon>
        <taxon>Bacillati</taxon>
        <taxon>Bacillota</taxon>
        <taxon>Bacilli</taxon>
        <taxon>Lactobacillales</taxon>
        <taxon>Enterococcaceae</taxon>
        <taxon>Enterococcus</taxon>
    </lineage>
</organism>
<evidence type="ECO:0000313" key="1">
    <source>
        <dbReference type="EMBL" id="MBO1308509.1"/>
    </source>
</evidence>
<dbReference type="Pfam" id="PF06041">
    <property type="entry name" value="DUF924"/>
    <property type="match status" value="1"/>
</dbReference>
<name>A0ABS3LJH7_9ENTE</name>
<reference evidence="1 2" key="1">
    <citation type="submission" date="2021-03" db="EMBL/GenBank/DDBJ databases">
        <title>Enterococcal diversity collection.</title>
        <authorList>
            <person name="Gilmore M.S."/>
            <person name="Schwartzman J."/>
            <person name="Van Tyne D."/>
            <person name="Martin M."/>
            <person name="Earl A.M."/>
            <person name="Manson A.L."/>
            <person name="Straub T."/>
            <person name="Salamzade R."/>
            <person name="Saavedra J."/>
            <person name="Lebreton F."/>
            <person name="Prichula J."/>
            <person name="Schaufler K."/>
            <person name="Gaca A."/>
            <person name="Sgardioli B."/>
            <person name="Wagenaar J."/>
            <person name="Strong T."/>
        </authorList>
    </citation>
    <scope>NUCLEOTIDE SEQUENCE [LARGE SCALE GENOMIC DNA]</scope>
    <source>
        <strain evidence="1 2">669A</strain>
    </source>
</reference>
<dbReference type="RefSeq" id="WP_207675501.1">
    <property type="nucleotide sequence ID" value="NZ_JAFREM010000033.1"/>
</dbReference>
<dbReference type="EMBL" id="JAFREM010000033">
    <property type="protein sequence ID" value="MBO1308509.1"/>
    <property type="molecule type" value="Genomic_DNA"/>
</dbReference>
<protein>
    <submittedName>
        <fullName evidence="1">DUF924 domain-containing protein</fullName>
    </submittedName>
</protein>
<accession>A0ABS3LJH7</accession>
<comment type="caution">
    <text evidence="1">The sequence shown here is derived from an EMBL/GenBank/DDBJ whole genome shotgun (WGS) entry which is preliminary data.</text>
</comment>
<dbReference type="InterPro" id="IPR011990">
    <property type="entry name" value="TPR-like_helical_dom_sf"/>
</dbReference>
<dbReference type="InterPro" id="IPR010323">
    <property type="entry name" value="DUF924"/>
</dbReference>
<dbReference type="Gene3D" id="1.25.40.10">
    <property type="entry name" value="Tetratricopeptide repeat domain"/>
    <property type="match status" value="1"/>
</dbReference>
<evidence type="ECO:0000313" key="2">
    <source>
        <dbReference type="Proteomes" id="UP000664601"/>
    </source>
</evidence>
<gene>
    <name evidence="1" type="ORF">JZO70_20210</name>
</gene>
<proteinExistence type="predicted"/>